<organism evidence="2 3">
    <name type="scientific">Candidatus Coatesbacteria bacterium RBG_13_66_14</name>
    <dbReference type="NCBI Taxonomy" id="1817816"/>
    <lineage>
        <taxon>Bacteria</taxon>
        <taxon>Candidatus Coatesiibacteriota</taxon>
    </lineage>
</organism>
<accession>A0A1F5FEX0</accession>
<evidence type="ECO:0000256" key="1">
    <source>
        <dbReference type="SAM" id="SignalP"/>
    </source>
</evidence>
<dbReference type="Proteomes" id="UP000177187">
    <property type="component" value="Unassembled WGS sequence"/>
</dbReference>
<dbReference type="AlphaFoldDB" id="A0A1F5FEX0"/>
<dbReference type="STRING" id="1817816.A2Y64_05245"/>
<evidence type="ECO:0000313" key="2">
    <source>
        <dbReference type="EMBL" id="OGD78161.1"/>
    </source>
</evidence>
<protein>
    <submittedName>
        <fullName evidence="2">Uncharacterized protein</fullName>
    </submittedName>
</protein>
<feature type="chain" id="PRO_5009518548" evidence="1">
    <location>
        <begin position="21"/>
        <end position="378"/>
    </location>
</feature>
<reference evidence="2 3" key="1">
    <citation type="journal article" date="2016" name="Nat. Commun.">
        <title>Thousands of microbial genomes shed light on interconnected biogeochemical processes in an aquifer system.</title>
        <authorList>
            <person name="Anantharaman K."/>
            <person name="Brown C.T."/>
            <person name="Hug L.A."/>
            <person name="Sharon I."/>
            <person name="Castelle C.J."/>
            <person name="Probst A.J."/>
            <person name="Thomas B.C."/>
            <person name="Singh A."/>
            <person name="Wilkins M.J."/>
            <person name="Karaoz U."/>
            <person name="Brodie E.L."/>
            <person name="Williams K.H."/>
            <person name="Hubbard S.S."/>
            <person name="Banfield J.F."/>
        </authorList>
    </citation>
    <scope>NUCLEOTIDE SEQUENCE [LARGE SCALE GENOMIC DNA]</scope>
</reference>
<feature type="signal peptide" evidence="1">
    <location>
        <begin position="1"/>
        <end position="20"/>
    </location>
</feature>
<name>A0A1F5FEX0_9BACT</name>
<comment type="caution">
    <text evidence="2">The sequence shown here is derived from an EMBL/GenBank/DDBJ whole genome shotgun (WGS) entry which is preliminary data.</text>
</comment>
<dbReference type="EMBL" id="MFAF01000046">
    <property type="protein sequence ID" value="OGD78161.1"/>
    <property type="molecule type" value="Genomic_DNA"/>
</dbReference>
<dbReference type="Gene3D" id="2.60.40.10">
    <property type="entry name" value="Immunoglobulins"/>
    <property type="match status" value="1"/>
</dbReference>
<dbReference type="InterPro" id="IPR013783">
    <property type="entry name" value="Ig-like_fold"/>
</dbReference>
<evidence type="ECO:0000313" key="3">
    <source>
        <dbReference type="Proteomes" id="UP000177187"/>
    </source>
</evidence>
<proteinExistence type="predicted"/>
<keyword evidence="1" id="KW-0732">Signal</keyword>
<sequence length="378" mass="41611">MRKSLLLLVLLPAAVLAAGAAAVQAESALPPEVGAGTLPLGLSPSAHGGGAGYYFWDSTETDTWAPTYGWRNPVHHMGWRGDDTYWTTSLPFAVTFCGIRYNAGKNLYVGSNGIVGFMSSKMDEPINQDIPISASPNAIMAAFWDNLAGYSNGDISLDLVGTAPNRAFFITYSPWYYDLAPADPIAFQILIRETDVAGINNTIEFRYKDVIGDSWRDDGFSATVGLENNSGVTAASYSYNMPVITGQLAVRFVDSQFVDNQLGEFHLIAPLDGYVAMVGEWVDFQWQASEYTGSGVVTYELYLDDNPDFNHPTIFDIGTDTSFRYVFGSDDTGTYWWKVKATESILHLYKWSEETHKLIISDDAVAETTWGQIKATFE</sequence>
<gene>
    <name evidence="2" type="ORF">A2Y64_05245</name>
</gene>